<protein>
    <submittedName>
        <fullName evidence="7">Salicylate hydroxylase</fullName>
    </submittedName>
</protein>
<keyword evidence="3" id="KW-0274">FAD</keyword>
<dbReference type="Gene3D" id="3.50.50.60">
    <property type="entry name" value="FAD/NAD(P)-binding domain"/>
    <property type="match status" value="1"/>
</dbReference>
<dbReference type="Pfam" id="PF01494">
    <property type="entry name" value="FAD_binding_3"/>
    <property type="match status" value="1"/>
</dbReference>
<dbReference type="SUPFAM" id="SSF54373">
    <property type="entry name" value="FAD-linked reductases, C-terminal domain"/>
    <property type="match status" value="1"/>
</dbReference>
<dbReference type="AlphaFoldDB" id="A0A1G7MKT7"/>
<name>A0A1G7MKT7_9BRAD</name>
<gene>
    <name evidence="7" type="ORF">SAMN05216337_106437</name>
</gene>
<accession>A0A1G7MKT7</accession>
<organism evidence="7 8">
    <name type="scientific">Bradyrhizobium brasilense</name>
    <dbReference type="NCBI Taxonomy" id="1419277"/>
    <lineage>
        <taxon>Bacteria</taxon>
        <taxon>Pseudomonadati</taxon>
        <taxon>Pseudomonadota</taxon>
        <taxon>Alphaproteobacteria</taxon>
        <taxon>Hyphomicrobiales</taxon>
        <taxon>Nitrobacteraceae</taxon>
        <taxon>Bradyrhizobium</taxon>
    </lineage>
</organism>
<evidence type="ECO:0000313" key="8">
    <source>
        <dbReference type="Proteomes" id="UP000199245"/>
    </source>
</evidence>
<dbReference type="PANTHER" id="PTHR13789">
    <property type="entry name" value="MONOOXYGENASE"/>
    <property type="match status" value="1"/>
</dbReference>
<dbReference type="PANTHER" id="PTHR13789:SF318">
    <property type="entry name" value="GERANYLGERANYL DIPHOSPHATE REDUCTASE"/>
    <property type="match status" value="1"/>
</dbReference>
<keyword evidence="2" id="KW-0285">Flavoprotein</keyword>
<evidence type="ECO:0000313" key="7">
    <source>
        <dbReference type="EMBL" id="SDF62395.1"/>
    </source>
</evidence>
<dbReference type="EMBL" id="FMZW01000064">
    <property type="protein sequence ID" value="SDF62395.1"/>
    <property type="molecule type" value="Genomic_DNA"/>
</dbReference>
<dbReference type="Proteomes" id="UP000199245">
    <property type="component" value="Unassembled WGS sequence"/>
</dbReference>
<dbReference type="RefSeq" id="WP_233443147.1">
    <property type="nucleotide sequence ID" value="NZ_FMZW01000064.1"/>
</dbReference>
<dbReference type="SUPFAM" id="SSF51905">
    <property type="entry name" value="FAD/NAD(P)-binding domain"/>
    <property type="match status" value="1"/>
</dbReference>
<evidence type="ECO:0000256" key="1">
    <source>
        <dbReference type="ARBA" id="ARBA00001974"/>
    </source>
</evidence>
<reference evidence="7 8" key="1">
    <citation type="submission" date="2016-10" db="EMBL/GenBank/DDBJ databases">
        <authorList>
            <person name="de Groot N.N."/>
        </authorList>
    </citation>
    <scope>NUCLEOTIDE SEQUENCE [LARGE SCALE GENOMIC DNA]</scope>
    <source>
        <strain evidence="7 8">R5</strain>
    </source>
</reference>
<dbReference type="InterPro" id="IPR036188">
    <property type="entry name" value="FAD/NAD-bd_sf"/>
</dbReference>
<proteinExistence type="predicted"/>
<dbReference type="GO" id="GO:0071949">
    <property type="term" value="F:FAD binding"/>
    <property type="evidence" value="ECO:0007669"/>
    <property type="project" value="InterPro"/>
</dbReference>
<keyword evidence="5" id="KW-0503">Monooxygenase</keyword>
<sequence length="535" mass="59032">MLRFEYMPSDFHPLFLFLGEAADLAALAMLLRRFAEDPQTIAVAERIPGAVSRDALVLAPADDEFGMRDLGGRFAWKLTDWQAERIAERIELLTPEDNKSGSEIVEIGSEGEIPVKLSRGEFTDDFLITRADSDVRVSTHRKPKVLIAGAGVGGLVAGLSLLQRGIEVEIFEQASELRELGAGVQLSANGTSVLIALGLEQEMQAIACEPSGKEIRLFSTGRTWKLFDLGASSRAIYGAPYWMVHRGDFHRVLVDAFTARAPGRLHLGSRCTGFDQDDDGIWLHLANGERRRGDVVVGADGVHSEIRRQIGGDTKPFFSGVAAWRGLVPMERLPASLQRDVGTNWIGPGGHVITYPVRRGELLNFVGIFEGESWSVESWTERGTREACSGAFAGWNPQIHTIIASVDIPYKWALLGRNPLDRFVVGRACLLGDAAHPTLPFLAQGANMAIEDGMVLARCLEGFPPEEALQRYQTARLTRTNAIVVKSAENARRFHNPALADAEGADAYVSREWQPDRVRERYDWLFTYDALRVPL</sequence>
<dbReference type="InterPro" id="IPR002938">
    <property type="entry name" value="FAD-bd"/>
</dbReference>
<dbReference type="InterPro" id="IPR050493">
    <property type="entry name" value="FAD-dep_Monooxygenase_BioMet"/>
</dbReference>
<dbReference type="PRINTS" id="PR00420">
    <property type="entry name" value="RNGMNOXGNASE"/>
</dbReference>
<evidence type="ECO:0000256" key="4">
    <source>
        <dbReference type="ARBA" id="ARBA00023002"/>
    </source>
</evidence>
<dbReference type="GO" id="GO:0004497">
    <property type="term" value="F:monooxygenase activity"/>
    <property type="evidence" value="ECO:0007669"/>
    <property type="project" value="UniProtKB-KW"/>
</dbReference>
<evidence type="ECO:0000259" key="6">
    <source>
        <dbReference type="Pfam" id="PF01494"/>
    </source>
</evidence>
<keyword evidence="4" id="KW-0560">Oxidoreductase</keyword>
<evidence type="ECO:0000256" key="3">
    <source>
        <dbReference type="ARBA" id="ARBA00022827"/>
    </source>
</evidence>
<evidence type="ECO:0000256" key="5">
    <source>
        <dbReference type="ARBA" id="ARBA00023033"/>
    </source>
</evidence>
<evidence type="ECO:0000256" key="2">
    <source>
        <dbReference type="ARBA" id="ARBA00022630"/>
    </source>
</evidence>
<feature type="domain" description="FAD-binding" evidence="6">
    <location>
        <begin position="144"/>
        <end position="484"/>
    </location>
</feature>
<comment type="cofactor">
    <cofactor evidence="1">
        <name>FAD</name>
        <dbReference type="ChEBI" id="CHEBI:57692"/>
    </cofactor>
</comment>